<dbReference type="RefSeq" id="XP_022507895.1">
    <property type="nucleotide sequence ID" value="XM_022659799.1"/>
</dbReference>
<feature type="region of interest" description="Disordered" evidence="1">
    <location>
        <begin position="1"/>
        <end position="112"/>
    </location>
</feature>
<dbReference type="OrthoDB" id="10613075at2759"/>
<reference evidence="2 3" key="1">
    <citation type="submission" date="2016-03" db="EMBL/GenBank/DDBJ databases">
        <title>Draft genome sequence of the Fonsecaea monophora CBS 269.37.</title>
        <authorList>
            <person name="Bombassaro A."/>
            <person name="Vinicius W.A."/>
            <person name="De Hoog S."/>
            <person name="Sun J."/>
            <person name="Souza E.M."/>
            <person name="Raittz R.T."/>
            <person name="Costa F."/>
            <person name="Leao A.C."/>
            <person name="Tadra-Sfeir M.Z."/>
            <person name="Baura V."/>
            <person name="Balsanelli E."/>
            <person name="Pedrosa F.O."/>
            <person name="Moreno L.F."/>
            <person name="Steffens M.B."/>
            <person name="Xi L."/>
            <person name="Bocca A.L."/>
            <person name="Felipe M.S."/>
            <person name="Teixeira M."/>
            <person name="Telles Filho F.Q."/>
            <person name="Azevedo C.M."/>
            <person name="Gomes R."/>
            <person name="Vicente V.A."/>
        </authorList>
    </citation>
    <scope>NUCLEOTIDE SEQUENCE [LARGE SCALE GENOMIC DNA]</scope>
    <source>
        <strain evidence="2 3">CBS 269.37</strain>
    </source>
</reference>
<accession>A0A177EV89</accession>
<keyword evidence="3" id="KW-1185">Reference proteome</keyword>
<evidence type="ECO:0000256" key="1">
    <source>
        <dbReference type="SAM" id="MobiDB-lite"/>
    </source>
</evidence>
<evidence type="ECO:0000313" key="2">
    <source>
        <dbReference type="EMBL" id="OAG35943.1"/>
    </source>
</evidence>
<proteinExistence type="predicted"/>
<evidence type="ECO:0000313" key="3">
    <source>
        <dbReference type="Proteomes" id="UP000077002"/>
    </source>
</evidence>
<name>A0A177EV89_9EURO</name>
<dbReference type="GeneID" id="34604999"/>
<dbReference type="EMBL" id="LVKK01000104">
    <property type="protein sequence ID" value="OAG35943.1"/>
    <property type="molecule type" value="Genomic_DNA"/>
</dbReference>
<gene>
    <name evidence="2" type="ORF">AYO21_09870</name>
</gene>
<sequence>MFPRQSFAHTLGTSGQPNSLSGFVGPHAYQARSIFPSANEQGQQTDGGNEEEIDEEEEEEEEEEEDDDDDDGYDDNNDDYDGGAGPGPEEDKDEGAKESVWSGVLVERQRYY</sequence>
<comment type="caution">
    <text evidence="2">The sequence shown here is derived from an EMBL/GenBank/DDBJ whole genome shotgun (WGS) entry which is preliminary data.</text>
</comment>
<feature type="compositionally biased region" description="Acidic residues" evidence="1">
    <location>
        <begin position="48"/>
        <end position="81"/>
    </location>
</feature>
<feature type="compositionally biased region" description="Polar residues" evidence="1">
    <location>
        <begin position="7"/>
        <end position="21"/>
    </location>
</feature>
<dbReference type="Proteomes" id="UP000077002">
    <property type="component" value="Unassembled WGS sequence"/>
</dbReference>
<protein>
    <submittedName>
        <fullName evidence="2">Uncharacterized protein</fullName>
    </submittedName>
</protein>
<dbReference type="AlphaFoldDB" id="A0A177EV89"/>
<organism evidence="2 3">
    <name type="scientific">Fonsecaea monophora</name>
    <dbReference type="NCBI Taxonomy" id="254056"/>
    <lineage>
        <taxon>Eukaryota</taxon>
        <taxon>Fungi</taxon>
        <taxon>Dikarya</taxon>
        <taxon>Ascomycota</taxon>
        <taxon>Pezizomycotina</taxon>
        <taxon>Eurotiomycetes</taxon>
        <taxon>Chaetothyriomycetidae</taxon>
        <taxon>Chaetothyriales</taxon>
        <taxon>Herpotrichiellaceae</taxon>
        <taxon>Fonsecaea</taxon>
    </lineage>
</organism>